<dbReference type="Gene3D" id="3.40.50.720">
    <property type="entry name" value="NAD(P)-binding Rossmann-like Domain"/>
    <property type="match status" value="1"/>
</dbReference>
<evidence type="ECO:0000256" key="3">
    <source>
        <dbReference type="ARBA" id="ARBA00023027"/>
    </source>
</evidence>
<dbReference type="PANTHER" id="PTHR24321">
    <property type="entry name" value="DEHYDROGENASES, SHORT CHAIN"/>
    <property type="match status" value="1"/>
</dbReference>
<dbReference type="PRINTS" id="PR00081">
    <property type="entry name" value="GDHRDH"/>
</dbReference>
<dbReference type="InterPro" id="IPR036291">
    <property type="entry name" value="NAD(P)-bd_dom_sf"/>
</dbReference>
<gene>
    <name evidence="4" type="ORF">SAMN05660657_03964</name>
</gene>
<evidence type="ECO:0000313" key="5">
    <source>
        <dbReference type="Proteomes" id="UP000199546"/>
    </source>
</evidence>
<dbReference type="STRING" id="1296565.SAMN05660657_03964"/>
<dbReference type="NCBIfam" id="NF009467">
    <property type="entry name" value="PRK12826.1-3"/>
    <property type="match status" value="1"/>
</dbReference>
<dbReference type="InterPro" id="IPR023985">
    <property type="entry name" value="SDR_subfam_1"/>
</dbReference>
<dbReference type="Pfam" id="PF13561">
    <property type="entry name" value="adh_short_C2"/>
    <property type="match status" value="1"/>
</dbReference>
<keyword evidence="3" id="KW-0520">NAD</keyword>
<comment type="similarity">
    <text evidence="1">Belongs to the short-chain dehydrogenases/reductases (SDR) family.</text>
</comment>
<evidence type="ECO:0000256" key="2">
    <source>
        <dbReference type="ARBA" id="ARBA00023002"/>
    </source>
</evidence>
<dbReference type="NCBIfam" id="TIGR03971">
    <property type="entry name" value="SDR_subfam_1"/>
    <property type="match status" value="1"/>
</dbReference>
<dbReference type="Proteomes" id="UP000199546">
    <property type="component" value="Unassembled WGS sequence"/>
</dbReference>
<organism evidence="4 5">
    <name type="scientific">Geodermatophilus amargosae</name>
    <dbReference type="NCBI Taxonomy" id="1296565"/>
    <lineage>
        <taxon>Bacteria</taxon>
        <taxon>Bacillati</taxon>
        <taxon>Actinomycetota</taxon>
        <taxon>Actinomycetes</taxon>
        <taxon>Geodermatophilales</taxon>
        <taxon>Geodermatophilaceae</taxon>
        <taxon>Geodermatophilus</taxon>
    </lineage>
</organism>
<dbReference type="FunFam" id="3.40.50.720:FF:000084">
    <property type="entry name" value="Short-chain dehydrogenase reductase"/>
    <property type="match status" value="1"/>
</dbReference>
<dbReference type="InterPro" id="IPR020904">
    <property type="entry name" value="Sc_DH/Rdtase_CS"/>
</dbReference>
<dbReference type="RefSeq" id="WP_093582064.1">
    <property type="nucleotide sequence ID" value="NZ_FPBA01000017.1"/>
</dbReference>
<name>A0A1I7C1G0_9ACTN</name>
<dbReference type="PANTHER" id="PTHR24321:SF8">
    <property type="entry name" value="ESTRADIOL 17-BETA-DEHYDROGENASE 8-RELATED"/>
    <property type="match status" value="1"/>
</dbReference>
<dbReference type="PROSITE" id="PS00061">
    <property type="entry name" value="ADH_SHORT"/>
    <property type="match status" value="1"/>
</dbReference>
<dbReference type="OrthoDB" id="286404at2"/>
<evidence type="ECO:0000313" key="4">
    <source>
        <dbReference type="EMBL" id="SFT93270.1"/>
    </source>
</evidence>
<protein>
    <submittedName>
        <fullName evidence="4">(+)-trans-carveol dehydrogenase</fullName>
    </submittedName>
</protein>
<dbReference type="SUPFAM" id="SSF51735">
    <property type="entry name" value="NAD(P)-binding Rossmann-fold domains"/>
    <property type="match status" value="1"/>
</dbReference>
<accession>A0A1I7C1G0</accession>
<keyword evidence="5" id="KW-1185">Reference proteome</keyword>
<evidence type="ECO:0000256" key="1">
    <source>
        <dbReference type="ARBA" id="ARBA00006484"/>
    </source>
</evidence>
<dbReference type="GO" id="GO:0016491">
    <property type="term" value="F:oxidoreductase activity"/>
    <property type="evidence" value="ECO:0007669"/>
    <property type="project" value="UniProtKB-KW"/>
</dbReference>
<keyword evidence="2" id="KW-0560">Oxidoreductase</keyword>
<dbReference type="AlphaFoldDB" id="A0A1I7C1G0"/>
<reference evidence="5" key="1">
    <citation type="submission" date="2016-10" db="EMBL/GenBank/DDBJ databases">
        <authorList>
            <person name="Varghese N."/>
            <person name="Submissions S."/>
        </authorList>
    </citation>
    <scope>NUCLEOTIDE SEQUENCE [LARGE SCALE GENOMIC DNA]</scope>
    <source>
        <strain evidence="5">DSM 46136</strain>
    </source>
</reference>
<dbReference type="PRINTS" id="PR00080">
    <property type="entry name" value="SDRFAMILY"/>
</dbReference>
<dbReference type="CDD" id="cd05233">
    <property type="entry name" value="SDR_c"/>
    <property type="match status" value="1"/>
</dbReference>
<proteinExistence type="inferred from homology"/>
<dbReference type="EMBL" id="FPBA01000017">
    <property type="protein sequence ID" value="SFT93270.1"/>
    <property type="molecule type" value="Genomic_DNA"/>
</dbReference>
<dbReference type="InterPro" id="IPR002347">
    <property type="entry name" value="SDR_fam"/>
</dbReference>
<sequence length="277" mass="29518">MGRLDGKVVFITGAGRGMGRSHAVRLAQEGADVIGTDVCGPVPSATGPVTTPDDLAETVATVEALDRRMVSFEADVTDEEALSAGLTDAVAQLGRLDVAVANAGIGVPPHEVAETPLQEWRDMIDVNLTGVFLTARAAIPHIRAHGEGGSIILISSALGLRGMPHVASYVAAKHGVVGLMRSLAQELAADRIRVNSVHPTNVDTPLIQNENVYRLFRPDLEHPTRDDVRDVFQSLNLLETPWVQPEDVSEAVLYLAADSGRFVTGTRHTVDAGWTTK</sequence>